<protein>
    <submittedName>
        <fullName evidence="2">Uncharacterized protein</fullName>
    </submittedName>
</protein>
<gene>
    <name evidence="2" type="ORF">M9458_032205</name>
</gene>
<dbReference type="AlphaFoldDB" id="A0ABD0PDB0"/>
<keyword evidence="3" id="KW-1185">Reference proteome</keyword>
<proteinExistence type="predicted"/>
<name>A0ABD0PDB0_CIRMR</name>
<feature type="region of interest" description="Disordered" evidence="1">
    <location>
        <begin position="85"/>
        <end position="173"/>
    </location>
</feature>
<evidence type="ECO:0000313" key="2">
    <source>
        <dbReference type="EMBL" id="KAL0171894.1"/>
    </source>
</evidence>
<evidence type="ECO:0000313" key="3">
    <source>
        <dbReference type="Proteomes" id="UP001529510"/>
    </source>
</evidence>
<feature type="compositionally biased region" description="Polar residues" evidence="1">
    <location>
        <begin position="229"/>
        <end position="249"/>
    </location>
</feature>
<reference evidence="2 3" key="1">
    <citation type="submission" date="2024-05" db="EMBL/GenBank/DDBJ databases">
        <title>Genome sequencing and assembly of Indian major carp, Cirrhinus mrigala (Hamilton, 1822).</title>
        <authorList>
            <person name="Mohindra V."/>
            <person name="Chowdhury L.M."/>
            <person name="Lal K."/>
            <person name="Jena J.K."/>
        </authorList>
    </citation>
    <scope>NUCLEOTIDE SEQUENCE [LARGE SCALE GENOMIC DNA]</scope>
    <source>
        <strain evidence="2">CM1030</strain>
        <tissue evidence="2">Blood</tissue>
    </source>
</reference>
<feature type="region of interest" description="Disordered" evidence="1">
    <location>
        <begin position="1"/>
        <end position="32"/>
    </location>
</feature>
<feature type="non-terminal residue" evidence="2">
    <location>
        <position position="304"/>
    </location>
</feature>
<feature type="compositionally biased region" description="Polar residues" evidence="1">
    <location>
        <begin position="131"/>
        <end position="153"/>
    </location>
</feature>
<feature type="compositionally biased region" description="Polar residues" evidence="1">
    <location>
        <begin position="95"/>
        <end position="114"/>
    </location>
</feature>
<evidence type="ECO:0000256" key="1">
    <source>
        <dbReference type="SAM" id="MobiDB-lite"/>
    </source>
</evidence>
<dbReference type="EMBL" id="JAMKFB020000016">
    <property type="protein sequence ID" value="KAL0171894.1"/>
    <property type="molecule type" value="Genomic_DNA"/>
</dbReference>
<sequence length="304" mass="32720">GVDDTSDYSTVSMTTKETKASEGSGDQDDILPVTLLTTPTPHLLDTSTTQGPVQVELNSPQEMEGVLSENTTPSSLGIVEEEFEKVEQEGLGEEPNQQVTTSTELNSSTVTFSVDASDEDESSGEREPAGNGSSVVNHPYLNVSTITPSNLTDMQDHNETNSDNDDNQASTVGPTKSLEVTFLPHGTQSPIWQTVASSANPGEFRADVEFSGEAALTTDDIKAVDESDSTNAPINEQTMQTQKPSTTTANNEDDDDDDNNDYELMTKANTDNMEDENDVKTTPESSTLPPRPTQRVLVRTGYIS</sequence>
<organism evidence="2 3">
    <name type="scientific">Cirrhinus mrigala</name>
    <name type="common">Mrigala</name>
    <dbReference type="NCBI Taxonomy" id="683832"/>
    <lineage>
        <taxon>Eukaryota</taxon>
        <taxon>Metazoa</taxon>
        <taxon>Chordata</taxon>
        <taxon>Craniata</taxon>
        <taxon>Vertebrata</taxon>
        <taxon>Euteleostomi</taxon>
        <taxon>Actinopterygii</taxon>
        <taxon>Neopterygii</taxon>
        <taxon>Teleostei</taxon>
        <taxon>Ostariophysi</taxon>
        <taxon>Cypriniformes</taxon>
        <taxon>Cyprinidae</taxon>
        <taxon>Labeoninae</taxon>
        <taxon>Labeonini</taxon>
        <taxon>Cirrhinus</taxon>
    </lineage>
</organism>
<feature type="compositionally biased region" description="Acidic residues" evidence="1">
    <location>
        <begin position="251"/>
        <end position="261"/>
    </location>
</feature>
<feature type="region of interest" description="Disordered" evidence="1">
    <location>
        <begin position="225"/>
        <end position="304"/>
    </location>
</feature>
<feature type="non-terminal residue" evidence="2">
    <location>
        <position position="1"/>
    </location>
</feature>
<comment type="caution">
    <text evidence="2">The sequence shown here is derived from an EMBL/GenBank/DDBJ whole genome shotgun (WGS) entry which is preliminary data.</text>
</comment>
<accession>A0ABD0PDB0</accession>
<dbReference type="Proteomes" id="UP001529510">
    <property type="component" value="Unassembled WGS sequence"/>
</dbReference>